<dbReference type="Gene3D" id="2.60.40.1120">
    <property type="entry name" value="Carboxypeptidase-like, regulatory domain"/>
    <property type="match status" value="1"/>
</dbReference>
<dbReference type="Gene3D" id="2.40.170.20">
    <property type="entry name" value="TonB-dependent receptor, beta-barrel domain"/>
    <property type="match status" value="1"/>
</dbReference>
<dbReference type="InterPro" id="IPR000531">
    <property type="entry name" value="Beta-barrel_TonB"/>
</dbReference>
<evidence type="ECO:0000256" key="5">
    <source>
        <dbReference type="ARBA" id="ARBA00022729"/>
    </source>
</evidence>
<keyword evidence="2" id="KW-0813">Transport</keyword>
<dbReference type="InterPro" id="IPR008969">
    <property type="entry name" value="CarboxyPept-like_regulatory"/>
</dbReference>
<evidence type="ECO:0000256" key="10">
    <source>
        <dbReference type="RuleBase" id="RU003357"/>
    </source>
</evidence>
<dbReference type="GO" id="GO:0009279">
    <property type="term" value="C:cell outer membrane"/>
    <property type="evidence" value="ECO:0007669"/>
    <property type="project" value="UniProtKB-SubCell"/>
</dbReference>
<keyword evidence="5" id="KW-0732">Signal</keyword>
<dbReference type="Gene3D" id="2.170.130.10">
    <property type="entry name" value="TonB-dependent receptor, plug domain"/>
    <property type="match status" value="1"/>
</dbReference>
<keyword evidence="4" id="KW-0812">Transmembrane</keyword>
<evidence type="ECO:0000256" key="6">
    <source>
        <dbReference type="ARBA" id="ARBA00023077"/>
    </source>
</evidence>
<feature type="domain" description="TonB-dependent receptor-like beta-barrel" evidence="11">
    <location>
        <begin position="486"/>
        <end position="909"/>
    </location>
</feature>
<dbReference type="GO" id="GO:0044718">
    <property type="term" value="P:siderophore transmembrane transport"/>
    <property type="evidence" value="ECO:0007669"/>
    <property type="project" value="TreeGrafter"/>
</dbReference>
<evidence type="ECO:0000313" key="13">
    <source>
        <dbReference type="EMBL" id="MBK9719219.1"/>
    </source>
</evidence>
<evidence type="ECO:0000256" key="9">
    <source>
        <dbReference type="ARBA" id="ARBA00023237"/>
    </source>
</evidence>
<dbReference type="Pfam" id="PF00593">
    <property type="entry name" value="TonB_dep_Rec_b-barrel"/>
    <property type="match status" value="1"/>
</dbReference>
<sequence length="939" mass="105731">MNYNTLCKSIIFILVLINGLEIISAQVNVKGVLKDAKTGDPLIGATVIIKGTNVGTITDYEGAFIFKTTQVLPLDLEFRYSGYGTKIVSYSTPNKSVDYVLEEESIQIEVVEVTGQRISDKQKSSPLTVESMDLIAIKETPSANFYDGLGSLKDVDLTTASLGFTVINTRGFNSTSPVRSLQIIDGVDNQSPGLNFSLGNFLGCSELDVKKVDLIVGASSAFYGPNAFNGVISMETKNPFIHVGQSVSLKVGERRLIDYALRHADVFKNKKNQDFFAYKLNMSFMRADDWQADNHEAVYNSFSPINNPGGYDAVNVYGDEYQTDFDYRNALTTYPGLGVFHRKGYQEKDLVDYNSYNIKACLALHWRLNPRKIYDSPELILSSGFGGGSTVYQGDNRYSLKNIKFYQHRIEVIKKDKYFFRLYGTHENSGDSFDPYFTAIKLQQSASNNFNWVTAYSNYWTLNIVPKIVVKEGYPKIFDYIGRPNDFKLALNSFLTNLHDSLTAWHILAQNQANIGNNRLGTNDFLEPGSDAFKTQFNDITSRIAYSEDGTRFYDRSALIHAQGEYIFSDLYSGDRITDFDITVGASGRNYIPNSKGSILLDTGNTSINTYEWGVYVGPSLGVWQNKMRLNVTARLDKHENFNYLVSPAASIVYQPNKKDYLRVSFSSAIRNPTLTDQYLHYNVGRAILLGNISGYDNLITLNSFVDFLNTGLKDTLEYFNIAPIRPEQVKTIEIGYRTTLFNVLFADLGYYFSRYKDFIGYQIGINAFIPQGSALPTSVQAYRVSSNAQDQVTTQGFSIGLNYFFKTKYVLKGNYSWNVLNTNTSDPIIPAFNTPEHKFNIGISGRDFEFFGIKNLGFNINYKWIDSFVFEGSPQFTGIIPSYNMTDAQVNWFSKKLNTTFKLGASNVLNQKSYQTYGGPKIGRLAYFSLLYELKKSS</sequence>
<name>A0A9D7SC27_9BACT</name>
<evidence type="ECO:0000256" key="2">
    <source>
        <dbReference type="ARBA" id="ARBA00022448"/>
    </source>
</evidence>
<keyword evidence="9" id="KW-0998">Cell outer membrane</keyword>
<evidence type="ECO:0000256" key="1">
    <source>
        <dbReference type="ARBA" id="ARBA00004571"/>
    </source>
</evidence>
<comment type="similarity">
    <text evidence="10">Belongs to the TonB-dependent receptor family.</text>
</comment>
<feature type="domain" description="TonB-dependent receptor plug" evidence="12">
    <location>
        <begin position="122"/>
        <end position="231"/>
    </location>
</feature>
<dbReference type="AlphaFoldDB" id="A0A9D7SC27"/>
<evidence type="ECO:0000256" key="8">
    <source>
        <dbReference type="ARBA" id="ARBA00023170"/>
    </source>
</evidence>
<dbReference type="InterPro" id="IPR039426">
    <property type="entry name" value="TonB-dep_rcpt-like"/>
</dbReference>
<gene>
    <name evidence="13" type="ORF">IPO85_17215</name>
</gene>
<dbReference type="InterPro" id="IPR036942">
    <property type="entry name" value="Beta-barrel_TonB_sf"/>
</dbReference>
<dbReference type="PANTHER" id="PTHR30069:SF29">
    <property type="entry name" value="HEMOGLOBIN AND HEMOGLOBIN-HAPTOGLOBIN-BINDING PROTEIN 1-RELATED"/>
    <property type="match status" value="1"/>
</dbReference>
<evidence type="ECO:0000256" key="3">
    <source>
        <dbReference type="ARBA" id="ARBA00022452"/>
    </source>
</evidence>
<accession>A0A9D7SC27</accession>
<dbReference type="Proteomes" id="UP000808349">
    <property type="component" value="Unassembled WGS sequence"/>
</dbReference>
<dbReference type="Pfam" id="PF13715">
    <property type="entry name" value="CarbopepD_reg_2"/>
    <property type="match status" value="1"/>
</dbReference>
<organism evidence="13 14">
    <name type="scientific">Candidatus Defluviibacterium haderslevense</name>
    <dbReference type="NCBI Taxonomy" id="2981993"/>
    <lineage>
        <taxon>Bacteria</taxon>
        <taxon>Pseudomonadati</taxon>
        <taxon>Bacteroidota</taxon>
        <taxon>Saprospiria</taxon>
        <taxon>Saprospirales</taxon>
        <taxon>Saprospiraceae</taxon>
        <taxon>Candidatus Defluviibacterium</taxon>
    </lineage>
</organism>
<proteinExistence type="inferred from homology"/>
<dbReference type="InterPro" id="IPR037066">
    <property type="entry name" value="Plug_dom_sf"/>
</dbReference>
<evidence type="ECO:0000259" key="11">
    <source>
        <dbReference type="Pfam" id="PF00593"/>
    </source>
</evidence>
<evidence type="ECO:0000259" key="12">
    <source>
        <dbReference type="Pfam" id="PF07715"/>
    </source>
</evidence>
<keyword evidence="8 13" id="KW-0675">Receptor</keyword>
<dbReference type="EMBL" id="JADKFW010000017">
    <property type="protein sequence ID" value="MBK9719219.1"/>
    <property type="molecule type" value="Genomic_DNA"/>
</dbReference>
<comment type="subcellular location">
    <subcellularLocation>
        <location evidence="1">Cell outer membrane</location>
        <topology evidence="1">Multi-pass membrane protein</topology>
    </subcellularLocation>
</comment>
<reference evidence="13 14" key="1">
    <citation type="submission" date="2020-10" db="EMBL/GenBank/DDBJ databases">
        <title>Connecting structure to function with the recovery of over 1000 high-quality activated sludge metagenome-assembled genomes encoding full-length rRNA genes using long-read sequencing.</title>
        <authorList>
            <person name="Singleton C.M."/>
            <person name="Petriglieri F."/>
            <person name="Kristensen J.M."/>
            <person name="Kirkegaard R.H."/>
            <person name="Michaelsen T.Y."/>
            <person name="Andersen M.H."/>
            <person name="Karst S.M."/>
            <person name="Dueholm M.S."/>
            <person name="Nielsen P.H."/>
            <person name="Albertsen M."/>
        </authorList>
    </citation>
    <scope>NUCLEOTIDE SEQUENCE [LARGE SCALE GENOMIC DNA]</scope>
    <source>
        <strain evidence="13">Ribe_18-Q3-R11-54_BAT3C.373</strain>
    </source>
</reference>
<evidence type="ECO:0000256" key="7">
    <source>
        <dbReference type="ARBA" id="ARBA00023136"/>
    </source>
</evidence>
<keyword evidence="6 10" id="KW-0798">TonB box</keyword>
<dbReference type="PANTHER" id="PTHR30069">
    <property type="entry name" value="TONB-DEPENDENT OUTER MEMBRANE RECEPTOR"/>
    <property type="match status" value="1"/>
</dbReference>
<keyword evidence="3" id="KW-1134">Transmembrane beta strand</keyword>
<comment type="caution">
    <text evidence="13">The sequence shown here is derived from an EMBL/GenBank/DDBJ whole genome shotgun (WGS) entry which is preliminary data.</text>
</comment>
<keyword evidence="7 10" id="KW-0472">Membrane</keyword>
<protein>
    <submittedName>
        <fullName evidence="13">TonB-dependent receptor</fullName>
    </submittedName>
</protein>
<evidence type="ECO:0000313" key="14">
    <source>
        <dbReference type="Proteomes" id="UP000808349"/>
    </source>
</evidence>
<dbReference type="InterPro" id="IPR012910">
    <property type="entry name" value="Plug_dom"/>
</dbReference>
<dbReference type="GO" id="GO:0015344">
    <property type="term" value="F:siderophore uptake transmembrane transporter activity"/>
    <property type="evidence" value="ECO:0007669"/>
    <property type="project" value="TreeGrafter"/>
</dbReference>
<evidence type="ECO:0000256" key="4">
    <source>
        <dbReference type="ARBA" id="ARBA00022692"/>
    </source>
</evidence>
<dbReference type="Pfam" id="PF07715">
    <property type="entry name" value="Plug"/>
    <property type="match status" value="1"/>
</dbReference>
<dbReference type="SUPFAM" id="SSF56935">
    <property type="entry name" value="Porins"/>
    <property type="match status" value="1"/>
</dbReference>
<dbReference type="SUPFAM" id="SSF49464">
    <property type="entry name" value="Carboxypeptidase regulatory domain-like"/>
    <property type="match status" value="1"/>
</dbReference>